<proteinExistence type="predicted"/>
<dbReference type="Proteomes" id="UP000502136">
    <property type="component" value="Chromosome"/>
</dbReference>
<protein>
    <submittedName>
        <fullName evidence="2">Uncharacterized protein</fullName>
    </submittedName>
</protein>
<dbReference type="Pfam" id="PF19767">
    <property type="entry name" value="DUF6254"/>
    <property type="match status" value="1"/>
</dbReference>
<feature type="region of interest" description="Disordered" evidence="1">
    <location>
        <begin position="1"/>
        <end position="26"/>
    </location>
</feature>
<gene>
    <name evidence="2" type="ORF">HGI30_02575</name>
</gene>
<evidence type="ECO:0000313" key="2">
    <source>
        <dbReference type="EMBL" id="QJC50586.1"/>
    </source>
</evidence>
<reference evidence="2 3" key="1">
    <citation type="submission" date="2020-04" db="EMBL/GenBank/DDBJ databases">
        <title>Novel Paenibacillus strain UniB2 isolated from commercial digestive syrup.</title>
        <authorList>
            <person name="Thorat V."/>
            <person name="Kirdat K."/>
            <person name="Tiwarekar B."/>
            <person name="Yadav A."/>
        </authorList>
    </citation>
    <scope>NUCLEOTIDE SEQUENCE [LARGE SCALE GENOMIC DNA]</scope>
    <source>
        <strain evidence="2 3">UniB2</strain>
    </source>
</reference>
<sequence>MSTAKRRRESSWKQRKQHPNPHGRIKSLEEYADEIGAVPSSDEAIRSSSNPPSAE</sequence>
<keyword evidence="3" id="KW-1185">Reference proteome</keyword>
<accession>A0A6H2GTU0</accession>
<feature type="compositionally biased region" description="Basic residues" evidence="1">
    <location>
        <begin position="1"/>
        <end position="25"/>
    </location>
</feature>
<dbReference type="EMBL" id="CP051428">
    <property type="protein sequence ID" value="QJC50586.1"/>
    <property type="molecule type" value="Genomic_DNA"/>
</dbReference>
<dbReference type="RefSeq" id="WP_168906263.1">
    <property type="nucleotide sequence ID" value="NZ_CP051428.1"/>
</dbReference>
<evidence type="ECO:0000313" key="3">
    <source>
        <dbReference type="Proteomes" id="UP000502136"/>
    </source>
</evidence>
<dbReference type="InterPro" id="IPR046221">
    <property type="entry name" value="DUF6254"/>
</dbReference>
<name>A0A6H2GTU0_9BACL</name>
<dbReference type="KEGG" id="palr:HGI30_02575"/>
<evidence type="ECO:0000256" key="1">
    <source>
        <dbReference type="SAM" id="MobiDB-lite"/>
    </source>
</evidence>
<dbReference type="AlphaFoldDB" id="A0A6H2GTU0"/>
<organism evidence="2 3">
    <name type="scientific">Paenibacillus albicereus</name>
    <dbReference type="NCBI Taxonomy" id="2726185"/>
    <lineage>
        <taxon>Bacteria</taxon>
        <taxon>Bacillati</taxon>
        <taxon>Bacillota</taxon>
        <taxon>Bacilli</taxon>
        <taxon>Bacillales</taxon>
        <taxon>Paenibacillaceae</taxon>
        <taxon>Paenibacillus</taxon>
    </lineage>
</organism>